<keyword evidence="3" id="KW-0804">Transcription</keyword>
<dbReference type="SMART" id="SM00906">
    <property type="entry name" value="Fungal_trans"/>
    <property type="match status" value="1"/>
</dbReference>
<evidence type="ECO:0000256" key="3">
    <source>
        <dbReference type="ARBA" id="ARBA00023163"/>
    </source>
</evidence>
<evidence type="ECO:0000256" key="2">
    <source>
        <dbReference type="ARBA" id="ARBA00023125"/>
    </source>
</evidence>
<dbReference type="GO" id="GO:0000435">
    <property type="term" value="P:positive regulation of transcription from RNA polymerase II promoter by galactose"/>
    <property type="evidence" value="ECO:0007669"/>
    <property type="project" value="TreeGrafter"/>
</dbReference>
<evidence type="ECO:0000256" key="5">
    <source>
        <dbReference type="SAM" id="MobiDB-lite"/>
    </source>
</evidence>
<dbReference type="InterPro" id="IPR051127">
    <property type="entry name" value="Fungal_SecMet_Regulators"/>
</dbReference>
<evidence type="ECO:0000259" key="6">
    <source>
        <dbReference type="SMART" id="SM00906"/>
    </source>
</evidence>
<protein>
    <recommendedName>
        <fullName evidence="6">Xylanolytic transcriptional activator regulatory domain-containing protein</fullName>
    </recommendedName>
</protein>
<dbReference type="AlphaFoldDB" id="A0A3D8Q523"/>
<name>A0A3D8Q523_9HELO</name>
<reference evidence="7 8" key="1">
    <citation type="journal article" date="2018" name="IMA Fungus">
        <title>IMA Genome-F 9: Draft genome sequence of Annulohypoxylon stygium, Aspergillus mulundensis, Berkeleyomyces basicola (syn. Thielaviopsis basicola), Ceratocystis smalleyi, two Cercospora beticola strains, Coleophoma cylindrospora, Fusarium fracticaudum, Phialophora cf. hyalina, and Morchella septimelata.</title>
        <authorList>
            <person name="Wingfield B.D."/>
            <person name="Bills G.F."/>
            <person name="Dong Y."/>
            <person name="Huang W."/>
            <person name="Nel W.J."/>
            <person name="Swalarsk-Parry B.S."/>
            <person name="Vaghefi N."/>
            <person name="Wilken P.M."/>
            <person name="An Z."/>
            <person name="de Beer Z.W."/>
            <person name="De Vos L."/>
            <person name="Chen L."/>
            <person name="Duong T.A."/>
            <person name="Gao Y."/>
            <person name="Hammerbacher A."/>
            <person name="Kikkert J.R."/>
            <person name="Li Y."/>
            <person name="Li H."/>
            <person name="Li K."/>
            <person name="Li Q."/>
            <person name="Liu X."/>
            <person name="Ma X."/>
            <person name="Naidoo K."/>
            <person name="Pethybridge S.J."/>
            <person name="Sun J."/>
            <person name="Steenkamp E.T."/>
            <person name="van der Nest M.A."/>
            <person name="van Wyk S."/>
            <person name="Wingfield M.J."/>
            <person name="Xiong C."/>
            <person name="Yue Q."/>
            <person name="Zhang X."/>
        </authorList>
    </citation>
    <scope>NUCLEOTIDE SEQUENCE [LARGE SCALE GENOMIC DNA]</scope>
    <source>
        <strain evidence="7 8">BP5796</strain>
    </source>
</reference>
<evidence type="ECO:0000256" key="4">
    <source>
        <dbReference type="ARBA" id="ARBA00023242"/>
    </source>
</evidence>
<keyword evidence="2" id="KW-0238">DNA-binding</keyword>
<keyword evidence="4" id="KW-0539">Nucleus</keyword>
<dbReference type="EMBL" id="PDLN01000024">
    <property type="protein sequence ID" value="RDW56787.1"/>
    <property type="molecule type" value="Genomic_DNA"/>
</dbReference>
<dbReference type="InterPro" id="IPR007219">
    <property type="entry name" value="XnlR_reg_dom"/>
</dbReference>
<dbReference type="PANTHER" id="PTHR47424">
    <property type="entry name" value="REGULATORY PROTEIN GAL4"/>
    <property type="match status" value="1"/>
</dbReference>
<comment type="caution">
    <text evidence="7">The sequence shown here is derived from an EMBL/GenBank/DDBJ whole genome shotgun (WGS) entry which is preliminary data.</text>
</comment>
<dbReference type="GO" id="GO:0005634">
    <property type="term" value="C:nucleus"/>
    <property type="evidence" value="ECO:0007669"/>
    <property type="project" value="TreeGrafter"/>
</dbReference>
<dbReference type="PANTHER" id="PTHR47424:SF3">
    <property type="entry name" value="REGULATORY PROTEIN GAL4"/>
    <property type="match status" value="1"/>
</dbReference>
<dbReference type="GO" id="GO:0006351">
    <property type="term" value="P:DNA-templated transcription"/>
    <property type="evidence" value="ECO:0007669"/>
    <property type="project" value="InterPro"/>
</dbReference>
<feature type="compositionally biased region" description="Polar residues" evidence="5">
    <location>
        <begin position="21"/>
        <end position="42"/>
    </location>
</feature>
<dbReference type="CDD" id="cd12148">
    <property type="entry name" value="fungal_TF_MHR"/>
    <property type="match status" value="1"/>
</dbReference>
<dbReference type="Pfam" id="PF04082">
    <property type="entry name" value="Fungal_trans"/>
    <property type="match status" value="1"/>
</dbReference>
<evidence type="ECO:0000256" key="1">
    <source>
        <dbReference type="ARBA" id="ARBA00023015"/>
    </source>
</evidence>
<gene>
    <name evidence="7" type="ORF">BP5796_12854</name>
</gene>
<proteinExistence type="predicted"/>
<keyword evidence="8" id="KW-1185">Reference proteome</keyword>
<feature type="domain" description="Xylanolytic transcriptional activator regulatory" evidence="6">
    <location>
        <begin position="217"/>
        <end position="292"/>
    </location>
</feature>
<dbReference type="GO" id="GO:0008270">
    <property type="term" value="F:zinc ion binding"/>
    <property type="evidence" value="ECO:0007669"/>
    <property type="project" value="InterPro"/>
</dbReference>
<sequence length="388" mass="43442">MATGHGPAPPLPALSPQLPQTSALPRTSGSEQPESHYSSSVPASFSHEVKSAVDVRLGYPSSGRISLFPMIDAPLFGSPCQIPATDSKAPHTDNVLPPRKHADVLMDIYWRQIEPLEPFLEKESFSRSYQALFDGTLADDEERLLLSALNTIFALSTQWQESLPREQREEVSGTYFGRAWALLRPEAIIWGPPSLDLVQCLLLMARYLQCTNRSHQTWMAIGSAVRIAQSLGLHHKPDLSSSDSACESWRRRQLWQYCVIMDRAISWVLGRIPMAPPTVSSFFIDPVLNHGIRGPSHAPPSHYVAKIIDLYEMSNHIMLLQAPASNSSVDRLGLPRLYQDNEYLSTAVQIDACLNKWERGLSQPLRSDADQRNTEDISYTQGVYLRLR</sequence>
<evidence type="ECO:0000313" key="7">
    <source>
        <dbReference type="EMBL" id="RDW56787.1"/>
    </source>
</evidence>
<dbReference type="Proteomes" id="UP000256328">
    <property type="component" value="Unassembled WGS sequence"/>
</dbReference>
<organism evidence="7 8">
    <name type="scientific">Coleophoma crateriformis</name>
    <dbReference type="NCBI Taxonomy" id="565419"/>
    <lineage>
        <taxon>Eukaryota</taxon>
        <taxon>Fungi</taxon>
        <taxon>Dikarya</taxon>
        <taxon>Ascomycota</taxon>
        <taxon>Pezizomycotina</taxon>
        <taxon>Leotiomycetes</taxon>
        <taxon>Helotiales</taxon>
        <taxon>Dermateaceae</taxon>
        <taxon>Coleophoma</taxon>
    </lineage>
</organism>
<dbReference type="GO" id="GO:0000978">
    <property type="term" value="F:RNA polymerase II cis-regulatory region sequence-specific DNA binding"/>
    <property type="evidence" value="ECO:0007669"/>
    <property type="project" value="TreeGrafter"/>
</dbReference>
<dbReference type="OrthoDB" id="424974at2759"/>
<dbReference type="GO" id="GO:0000981">
    <property type="term" value="F:DNA-binding transcription factor activity, RNA polymerase II-specific"/>
    <property type="evidence" value="ECO:0007669"/>
    <property type="project" value="TreeGrafter"/>
</dbReference>
<feature type="region of interest" description="Disordered" evidence="5">
    <location>
        <begin position="1"/>
        <end position="42"/>
    </location>
</feature>
<keyword evidence="1" id="KW-0805">Transcription regulation</keyword>
<evidence type="ECO:0000313" key="8">
    <source>
        <dbReference type="Proteomes" id="UP000256328"/>
    </source>
</evidence>
<accession>A0A3D8Q523</accession>